<proteinExistence type="predicted"/>
<keyword evidence="1" id="KW-0812">Transmembrane</keyword>
<dbReference type="EMBL" id="DVNH01000026">
    <property type="protein sequence ID" value="HIU51780.1"/>
    <property type="molecule type" value="Genomic_DNA"/>
</dbReference>
<keyword evidence="1" id="KW-1133">Transmembrane helix</keyword>
<dbReference type="AlphaFoldDB" id="A0A9D1M177"/>
<protein>
    <submittedName>
        <fullName evidence="2">Uncharacterized protein</fullName>
    </submittedName>
</protein>
<reference evidence="2" key="1">
    <citation type="submission" date="2020-10" db="EMBL/GenBank/DDBJ databases">
        <authorList>
            <person name="Gilroy R."/>
        </authorList>
    </citation>
    <scope>NUCLEOTIDE SEQUENCE</scope>
    <source>
        <strain evidence="2">CHK195-15760</strain>
    </source>
</reference>
<feature type="transmembrane region" description="Helical" evidence="1">
    <location>
        <begin position="12"/>
        <end position="37"/>
    </location>
</feature>
<organism evidence="2 3">
    <name type="scientific">Candidatus Merdicola faecigallinarum</name>
    <dbReference type="NCBI Taxonomy" id="2840862"/>
    <lineage>
        <taxon>Bacteria</taxon>
        <taxon>Bacillati</taxon>
        <taxon>Bacillota</taxon>
        <taxon>Clostridia</taxon>
        <taxon>Candidatus Merdicola</taxon>
    </lineage>
</organism>
<name>A0A9D1M177_9FIRM</name>
<gene>
    <name evidence="2" type="ORF">IAB70_04055</name>
</gene>
<reference evidence="2" key="2">
    <citation type="journal article" date="2021" name="PeerJ">
        <title>Extensive microbial diversity within the chicken gut microbiome revealed by metagenomics and culture.</title>
        <authorList>
            <person name="Gilroy R."/>
            <person name="Ravi A."/>
            <person name="Getino M."/>
            <person name="Pursley I."/>
            <person name="Horton D.L."/>
            <person name="Alikhan N.F."/>
            <person name="Baker D."/>
            <person name="Gharbi K."/>
            <person name="Hall N."/>
            <person name="Watson M."/>
            <person name="Adriaenssens E.M."/>
            <person name="Foster-Nyarko E."/>
            <person name="Jarju S."/>
            <person name="Secka A."/>
            <person name="Antonio M."/>
            <person name="Oren A."/>
            <person name="Chaudhuri R.R."/>
            <person name="La Ragione R."/>
            <person name="Hildebrand F."/>
            <person name="Pallen M.J."/>
        </authorList>
    </citation>
    <scope>NUCLEOTIDE SEQUENCE</scope>
    <source>
        <strain evidence="2">CHK195-15760</strain>
    </source>
</reference>
<feature type="transmembrane region" description="Helical" evidence="1">
    <location>
        <begin position="57"/>
        <end position="80"/>
    </location>
</feature>
<evidence type="ECO:0000256" key="1">
    <source>
        <dbReference type="SAM" id="Phobius"/>
    </source>
</evidence>
<evidence type="ECO:0000313" key="2">
    <source>
        <dbReference type="EMBL" id="HIU51780.1"/>
    </source>
</evidence>
<feature type="transmembrane region" description="Helical" evidence="1">
    <location>
        <begin position="100"/>
        <end position="123"/>
    </location>
</feature>
<comment type="caution">
    <text evidence="2">The sequence shown here is derived from an EMBL/GenBank/DDBJ whole genome shotgun (WGS) entry which is preliminary data.</text>
</comment>
<dbReference type="Proteomes" id="UP000824093">
    <property type="component" value="Unassembled WGS sequence"/>
</dbReference>
<accession>A0A9D1M177</accession>
<sequence>MKVTKKTAQIINIVMIVLVLLMIVSNVAFAAAGSSYLDPKTITPNNDGSLATKSQSIAGSILGVAQVIGISVAIIMLIVLAIKYISAAPNDKAEIKKHAVIYIVGAIVLFGASGLLGLIRTWVEGTINK</sequence>
<evidence type="ECO:0000313" key="3">
    <source>
        <dbReference type="Proteomes" id="UP000824093"/>
    </source>
</evidence>
<keyword evidence="1" id="KW-0472">Membrane</keyword>